<name>A0A2V3IVR5_9FLOR</name>
<dbReference type="OrthoDB" id="2012053at2759"/>
<dbReference type="Proteomes" id="UP000247409">
    <property type="component" value="Unassembled WGS sequence"/>
</dbReference>
<reference evidence="4 5" key="1">
    <citation type="journal article" date="2018" name="Mol. Biol. Evol.">
        <title>Analysis of the draft genome of the red seaweed Gracilariopsis chorda provides insights into genome size evolution in Rhodophyta.</title>
        <authorList>
            <person name="Lee J."/>
            <person name="Yang E.C."/>
            <person name="Graf L."/>
            <person name="Yang J.H."/>
            <person name="Qiu H."/>
            <person name="Zel Zion U."/>
            <person name="Chan C.X."/>
            <person name="Stephens T.G."/>
            <person name="Weber A.P.M."/>
            <person name="Boo G.H."/>
            <person name="Boo S.M."/>
            <person name="Kim K.M."/>
            <person name="Shin Y."/>
            <person name="Jung M."/>
            <person name="Lee S.J."/>
            <person name="Yim H.S."/>
            <person name="Lee J.H."/>
            <person name="Bhattacharya D."/>
            <person name="Yoon H.S."/>
        </authorList>
    </citation>
    <scope>NUCLEOTIDE SEQUENCE [LARGE SCALE GENOMIC DNA]</scope>
    <source>
        <strain evidence="4 5">SKKU-2015</strain>
        <tissue evidence="4">Whole body</tissue>
    </source>
</reference>
<dbReference type="PANTHER" id="PTHR12203">
    <property type="entry name" value="KDEL LYS-ASP-GLU-LEU CONTAINING - RELATED"/>
    <property type="match status" value="1"/>
</dbReference>
<evidence type="ECO:0000256" key="2">
    <source>
        <dbReference type="ARBA" id="ARBA00022679"/>
    </source>
</evidence>
<dbReference type="SMART" id="SM00672">
    <property type="entry name" value="CAP10"/>
    <property type="match status" value="1"/>
</dbReference>
<dbReference type="PANTHER" id="PTHR12203:SF35">
    <property type="entry name" value="PROTEIN O-GLUCOSYLTRANSFERASE 1"/>
    <property type="match status" value="1"/>
</dbReference>
<evidence type="ECO:0000256" key="1">
    <source>
        <dbReference type="ARBA" id="ARBA00010118"/>
    </source>
</evidence>
<organism evidence="4 5">
    <name type="scientific">Gracilariopsis chorda</name>
    <dbReference type="NCBI Taxonomy" id="448386"/>
    <lineage>
        <taxon>Eukaryota</taxon>
        <taxon>Rhodophyta</taxon>
        <taxon>Florideophyceae</taxon>
        <taxon>Rhodymeniophycidae</taxon>
        <taxon>Gracilariales</taxon>
        <taxon>Gracilariaceae</taxon>
        <taxon>Gracilariopsis</taxon>
    </lineage>
</organism>
<evidence type="ECO:0000313" key="5">
    <source>
        <dbReference type="Proteomes" id="UP000247409"/>
    </source>
</evidence>
<dbReference type="GO" id="GO:0016740">
    <property type="term" value="F:transferase activity"/>
    <property type="evidence" value="ECO:0007669"/>
    <property type="project" value="UniProtKB-KW"/>
</dbReference>
<keyword evidence="2" id="KW-0808">Transferase</keyword>
<dbReference type="Pfam" id="PF05686">
    <property type="entry name" value="Glyco_transf_90"/>
    <property type="match status" value="1"/>
</dbReference>
<sequence>MRRIPRRTVFHALVDEYLAPWSAPTPHSSRAPIPFELLDSMQSDLRGSIARIRLTGDGRILYRVQDHWEKTYRLPRLQFFLHLLSRVLKRYAELRHLHCEFYLNTADGPRVTVDSTSQELGALPLMGFRTQLHYIDMPVPDPVEHGSKVTGEGYVFDKDSKVPWYRKKDTAIFRGVSSCIQKQHFRNWHLNPRVRVSSISATYPNLLDAAVTKWIKLSHNTTVDDIESTANITAKPPLTLEEHLSYKYILDVDGGLGSSRKRWMMLSGSVPFFQSSAVYQWYEPLLVPWVHYVPLDRWFRDLIEHVLWARQNDNLAHAVARNAELFATRFLSEDAILEYLAVFLPKYAELLTNYKHGNESVPNPCIEDPEVEHGPMGCSTGWFQYIDGIDLPFGCRHKPLIEGNFVCHRPHPTSGRKQVKHGIKRPYVDEPGIELPPRRPLAYQETLLV</sequence>
<dbReference type="AlphaFoldDB" id="A0A2V3IVR5"/>
<protein>
    <submittedName>
        <fullName evidence="4">KDEL motif-containing protein 2</fullName>
    </submittedName>
</protein>
<keyword evidence="5" id="KW-1185">Reference proteome</keyword>
<evidence type="ECO:0000313" key="4">
    <source>
        <dbReference type="EMBL" id="PXF46238.1"/>
    </source>
</evidence>
<dbReference type="InterPro" id="IPR051091">
    <property type="entry name" value="O-Glucosyltr/Glycosyltrsf_90"/>
</dbReference>
<comment type="similarity">
    <text evidence="1">Belongs to the glycosyltransferase 90 family.</text>
</comment>
<dbReference type="InterPro" id="IPR006598">
    <property type="entry name" value="CAP10"/>
</dbReference>
<dbReference type="EMBL" id="NBIV01000042">
    <property type="protein sequence ID" value="PXF46238.1"/>
    <property type="molecule type" value="Genomic_DNA"/>
</dbReference>
<feature type="domain" description="Glycosyl transferase CAP10" evidence="3">
    <location>
        <begin position="100"/>
        <end position="355"/>
    </location>
</feature>
<evidence type="ECO:0000259" key="3">
    <source>
        <dbReference type="SMART" id="SM00672"/>
    </source>
</evidence>
<comment type="caution">
    <text evidence="4">The sequence shown here is derived from an EMBL/GenBank/DDBJ whole genome shotgun (WGS) entry which is preliminary data.</text>
</comment>
<proteinExistence type="inferred from homology"/>
<gene>
    <name evidence="4" type="ORF">BWQ96_04023</name>
</gene>
<accession>A0A2V3IVR5</accession>